<sequence>MYVVKAWPLVLVVLLAIVFIRLGRNPKPHGDNPPDSGSTGLD</sequence>
<evidence type="ECO:0000313" key="4">
    <source>
        <dbReference type="Proteomes" id="UP000202922"/>
    </source>
</evidence>
<proteinExistence type="predicted"/>
<evidence type="ECO:0000313" key="3">
    <source>
        <dbReference type="EMBL" id="SMX34429.1"/>
    </source>
</evidence>
<dbReference type="AlphaFoldDB" id="A0A238JUT8"/>
<organism evidence="3 4">
    <name type="scientific">Actibacterium lipolyticum</name>
    <dbReference type="NCBI Taxonomy" id="1524263"/>
    <lineage>
        <taxon>Bacteria</taxon>
        <taxon>Pseudomonadati</taxon>
        <taxon>Pseudomonadota</taxon>
        <taxon>Alphaproteobacteria</taxon>
        <taxon>Rhodobacterales</taxon>
        <taxon>Roseobacteraceae</taxon>
        <taxon>Actibacterium</taxon>
    </lineage>
</organism>
<gene>
    <name evidence="3" type="ORF">COL8621_01305</name>
</gene>
<keyword evidence="2" id="KW-0812">Transmembrane</keyword>
<reference evidence="4" key="1">
    <citation type="submission" date="2017-05" db="EMBL/GenBank/DDBJ databases">
        <authorList>
            <person name="Rodrigo-Torres L."/>
            <person name="Arahal R. D."/>
            <person name="Lucena T."/>
        </authorList>
    </citation>
    <scope>NUCLEOTIDE SEQUENCE [LARGE SCALE GENOMIC DNA]</scope>
    <source>
        <strain evidence="4">CECT 8621</strain>
    </source>
</reference>
<feature type="region of interest" description="Disordered" evidence="1">
    <location>
        <begin position="23"/>
        <end position="42"/>
    </location>
</feature>
<protein>
    <submittedName>
        <fullName evidence="3">Uncharacterized protein</fullName>
    </submittedName>
</protein>
<name>A0A238JUT8_9RHOB</name>
<accession>A0A238JUT8</accession>
<feature type="transmembrane region" description="Helical" evidence="2">
    <location>
        <begin position="6"/>
        <end position="23"/>
    </location>
</feature>
<keyword evidence="4" id="KW-1185">Reference proteome</keyword>
<keyword evidence="2" id="KW-0472">Membrane</keyword>
<evidence type="ECO:0000256" key="2">
    <source>
        <dbReference type="SAM" id="Phobius"/>
    </source>
</evidence>
<dbReference type="Proteomes" id="UP000202922">
    <property type="component" value="Unassembled WGS sequence"/>
</dbReference>
<evidence type="ECO:0000256" key="1">
    <source>
        <dbReference type="SAM" id="MobiDB-lite"/>
    </source>
</evidence>
<dbReference type="EMBL" id="FXYE01000001">
    <property type="protein sequence ID" value="SMX34429.1"/>
    <property type="molecule type" value="Genomic_DNA"/>
</dbReference>
<keyword evidence="2" id="KW-1133">Transmembrane helix</keyword>